<evidence type="ECO:0000256" key="1">
    <source>
        <dbReference type="ARBA" id="ARBA00004651"/>
    </source>
</evidence>
<feature type="transmembrane region" description="Helical" evidence="11">
    <location>
        <begin position="51"/>
        <end position="69"/>
    </location>
</feature>
<keyword evidence="3 11" id="KW-0813">Transport</keyword>
<keyword evidence="14" id="KW-1185">Reference proteome</keyword>
<sequence>MWRTVLALVLREMSTRYGRTPGGYIWAIVEPLGFIVLLSIGFSLLLRSPSLGSNFLIFYATGFLPFQMYQGVQVAVARSIIFSAPLLTYPTVTWIDAIAARFLLNVLTTALVVYLLLTGIILATETRVVLDAETALLALTLNALLGLGVGTLNCCLMGLFPTYDVVWSIATRPLFLASGIFYIYEDLPAMAQAVLWWNPLMHTSGLMRQGFYGMYDPQYVSVLYVLIVSLVPLALGLLLLRRYNKDIMNR</sequence>
<comment type="subcellular location">
    <subcellularLocation>
        <location evidence="11">Cell inner membrane</location>
        <topology evidence="11">Multi-pass membrane protein</topology>
    </subcellularLocation>
    <subcellularLocation>
        <location evidence="1">Cell membrane</location>
        <topology evidence="1">Multi-pass membrane protein</topology>
    </subcellularLocation>
</comment>
<feature type="transmembrane region" description="Helical" evidence="11">
    <location>
        <begin position="24"/>
        <end position="46"/>
    </location>
</feature>
<dbReference type="InterPro" id="IPR000412">
    <property type="entry name" value="ABC_2_transport"/>
</dbReference>
<evidence type="ECO:0000256" key="2">
    <source>
        <dbReference type="ARBA" id="ARBA00007783"/>
    </source>
</evidence>
<comment type="caution">
    <text evidence="13">The sequence shown here is derived from an EMBL/GenBank/DDBJ whole genome shotgun (WGS) entry which is preliminary data.</text>
</comment>
<protein>
    <recommendedName>
        <fullName evidence="11">Transport permease protein</fullName>
    </recommendedName>
</protein>
<keyword evidence="8 11" id="KW-1133">Transmembrane helix</keyword>
<dbReference type="PROSITE" id="PS51012">
    <property type="entry name" value="ABC_TM2"/>
    <property type="match status" value="1"/>
</dbReference>
<evidence type="ECO:0000256" key="5">
    <source>
        <dbReference type="ARBA" id="ARBA00022597"/>
    </source>
</evidence>
<gene>
    <name evidence="13" type="ORF">DRV84_06425</name>
</gene>
<dbReference type="PANTHER" id="PTHR30413:SF10">
    <property type="entry name" value="CAPSULE POLYSACCHARIDE EXPORT INNER-MEMBRANE PROTEIN CTRC"/>
    <property type="match status" value="1"/>
</dbReference>
<dbReference type="EMBL" id="QOHR01000005">
    <property type="protein sequence ID" value="REC57802.1"/>
    <property type="molecule type" value="Genomic_DNA"/>
</dbReference>
<keyword evidence="10 11" id="KW-0472">Membrane</keyword>
<feature type="domain" description="ABC transmembrane type-2" evidence="12">
    <location>
        <begin position="22"/>
        <end position="243"/>
    </location>
</feature>
<feature type="transmembrane region" description="Helical" evidence="11">
    <location>
        <begin position="75"/>
        <end position="95"/>
    </location>
</feature>
<keyword evidence="7" id="KW-0972">Capsule biogenesis/degradation</keyword>
<dbReference type="InterPro" id="IPR013525">
    <property type="entry name" value="ABC2_TM"/>
</dbReference>
<evidence type="ECO:0000313" key="14">
    <source>
        <dbReference type="Proteomes" id="UP000257131"/>
    </source>
</evidence>
<dbReference type="RefSeq" id="WP_115979058.1">
    <property type="nucleotide sequence ID" value="NZ_QOHR01000005.1"/>
</dbReference>
<evidence type="ECO:0000259" key="12">
    <source>
        <dbReference type="PROSITE" id="PS51012"/>
    </source>
</evidence>
<dbReference type="InterPro" id="IPR047817">
    <property type="entry name" value="ABC2_TM_bact-type"/>
</dbReference>
<dbReference type="GO" id="GO:0015920">
    <property type="term" value="P:lipopolysaccharide transport"/>
    <property type="evidence" value="ECO:0007669"/>
    <property type="project" value="TreeGrafter"/>
</dbReference>
<feature type="transmembrane region" description="Helical" evidence="11">
    <location>
        <begin position="135"/>
        <end position="162"/>
    </location>
</feature>
<accession>A0A3D9BWL3</accession>
<evidence type="ECO:0000256" key="4">
    <source>
        <dbReference type="ARBA" id="ARBA00022475"/>
    </source>
</evidence>
<feature type="transmembrane region" description="Helical" evidence="11">
    <location>
        <begin position="174"/>
        <end position="198"/>
    </location>
</feature>
<dbReference type="PRINTS" id="PR00164">
    <property type="entry name" value="ABC2TRNSPORT"/>
</dbReference>
<evidence type="ECO:0000256" key="9">
    <source>
        <dbReference type="ARBA" id="ARBA00023047"/>
    </source>
</evidence>
<dbReference type="Pfam" id="PF01061">
    <property type="entry name" value="ABC2_membrane"/>
    <property type="match status" value="1"/>
</dbReference>
<comment type="similarity">
    <text evidence="2 11">Belongs to the ABC-2 integral membrane protein family.</text>
</comment>
<name>A0A3D9BWL3_9RHOB</name>
<reference evidence="13 14" key="1">
    <citation type="journal article" date="2017" name="Int. J. Syst. Evol. Microbiol.">
        <title>Rhodosalinus sediminis gen. nov., sp. nov., isolated from marine saltern.</title>
        <authorList>
            <person name="Guo L.Y."/>
            <person name="Ling S.K."/>
            <person name="Li C.M."/>
            <person name="Chen G.J."/>
            <person name="Du Z.J."/>
        </authorList>
    </citation>
    <scope>NUCLEOTIDE SEQUENCE [LARGE SCALE GENOMIC DNA]</scope>
    <source>
        <strain evidence="13 14">WDN1C137</strain>
    </source>
</reference>
<dbReference type="GO" id="GO:0043190">
    <property type="term" value="C:ATP-binding cassette (ABC) transporter complex"/>
    <property type="evidence" value="ECO:0007669"/>
    <property type="project" value="InterPro"/>
</dbReference>
<evidence type="ECO:0000256" key="6">
    <source>
        <dbReference type="ARBA" id="ARBA00022692"/>
    </source>
</evidence>
<dbReference type="OrthoDB" id="8479094at2"/>
<dbReference type="Proteomes" id="UP000257131">
    <property type="component" value="Unassembled WGS sequence"/>
</dbReference>
<proteinExistence type="inferred from homology"/>
<organism evidence="13 14">
    <name type="scientific">Rhodosalinus sediminis</name>
    <dbReference type="NCBI Taxonomy" id="1940533"/>
    <lineage>
        <taxon>Bacteria</taxon>
        <taxon>Pseudomonadati</taxon>
        <taxon>Pseudomonadota</taxon>
        <taxon>Alphaproteobacteria</taxon>
        <taxon>Rhodobacterales</taxon>
        <taxon>Paracoccaceae</taxon>
        <taxon>Rhodosalinus</taxon>
    </lineage>
</organism>
<evidence type="ECO:0000256" key="11">
    <source>
        <dbReference type="RuleBase" id="RU361157"/>
    </source>
</evidence>
<evidence type="ECO:0000256" key="8">
    <source>
        <dbReference type="ARBA" id="ARBA00022989"/>
    </source>
</evidence>
<evidence type="ECO:0000256" key="7">
    <source>
        <dbReference type="ARBA" id="ARBA00022903"/>
    </source>
</evidence>
<keyword evidence="5" id="KW-0762">Sugar transport</keyword>
<feature type="transmembrane region" description="Helical" evidence="11">
    <location>
        <begin position="218"/>
        <end position="240"/>
    </location>
</feature>
<evidence type="ECO:0000313" key="13">
    <source>
        <dbReference type="EMBL" id="REC57802.1"/>
    </source>
</evidence>
<dbReference type="AlphaFoldDB" id="A0A3D9BWL3"/>
<evidence type="ECO:0000256" key="10">
    <source>
        <dbReference type="ARBA" id="ARBA00023136"/>
    </source>
</evidence>
<keyword evidence="4 11" id="KW-1003">Cell membrane</keyword>
<feature type="transmembrane region" description="Helical" evidence="11">
    <location>
        <begin position="102"/>
        <end position="123"/>
    </location>
</feature>
<dbReference type="GO" id="GO:0140359">
    <property type="term" value="F:ABC-type transporter activity"/>
    <property type="evidence" value="ECO:0007669"/>
    <property type="project" value="InterPro"/>
</dbReference>
<keyword evidence="6 11" id="KW-0812">Transmembrane</keyword>
<dbReference type="PANTHER" id="PTHR30413">
    <property type="entry name" value="INNER MEMBRANE TRANSPORT PERMEASE"/>
    <property type="match status" value="1"/>
</dbReference>
<evidence type="ECO:0000256" key="3">
    <source>
        <dbReference type="ARBA" id="ARBA00022448"/>
    </source>
</evidence>
<keyword evidence="9" id="KW-0625">Polysaccharide transport</keyword>
<dbReference type="GO" id="GO:0015774">
    <property type="term" value="P:polysaccharide transport"/>
    <property type="evidence" value="ECO:0007669"/>
    <property type="project" value="UniProtKB-KW"/>
</dbReference>